<protein>
    <submittedName>
        <fullName evidence="1">Uncharacterized protein</fullName>
    </submittedName>
</protein>
<dbReference type="EMBL" id="BPMT01000009">
    <property type="protein sequence ID" value="GIZ93594.1"/>
    <property type="molecule type" value="Genomic_DNA"/>
</dbReference>
<dbReference type="Proteomes" id="UP000887212">
    <property type="component" value="Unassembled WGS sequence"/>
</dbReference>
<evidence type="ECO:0000313" key="1">
    <source>
        <dbReference type="EMBL" id="GIZ89066.1"/>
    </source>
</evidence>
<name>A0AA37CGS0_AQUAC</name>
<dbReference type="Proteomes" id="UP000887228">
    <property type="component" value="Unassembled WGS sequence"/>
</dbReference>
<evidence type="ECO:0000313" key="3">
    <source>
        <dbReference type="Proteomes" id="UP000887212"/>
    </source>
</evidence>
<dbReference type="AlphaFoldDB" id="A0AA37CGS0"/>
<accession>A0AA37CGS0</accession>
<proteinExistence type="predicted"/>
<evidence type="ECO:0000313" key="4">
    <source>
        <dbReference type="Proteomes" id="UP000887228"/>
    </source>
</evidence>
<reference evidence="1 4" key="1">
    <citation type="submission" date="2021-07" db="EMBL/GenBank/DDBJ databases">
        <title>Whole genome sequencing of carbapenem-resistant Pseudomonas spp. isolated in Japan.</title>
        <authorList>
            <person name="Suzuki M."/>
            <person name="Maehana S."/>
            <person name="Kitasato H."/>
        </authorList>
    </citation>
    <scope>NUCLEOTIDE SEQUENCE</scope>
    <source>
        <strain evidence="1">KAM435</strain>
        <strain evidence="2 4">KAM436</strain>
    </source>
</reference>
<comment type="caution">
    <text evidence="1">The sequence shown here is derived from an EMBL/GenBank/DDBJ whole genome shotgun (WGS) entry which is preliminary data.</text>
</comment>
<organism evidence="1 3">
    <name type="scientific">Aquipseudomonas alcaligenes</name>
    <name type="common">Pseudomonas alcaligenes</name>
    <dbReference type="NCBI Taxonomy" id="43263"/>
    <lineage>
        <taxon>Bacteria</taxon>
        <taxon>Pseudomonadati</taxon>
        <taxon>Pseudomonadota</taxon>
        <taxon>Gammaproteobacteria</taxon>
        <taxon>Pseudomonadales</taxon>
        <taxon>Pseudomonadaceae</taxon>
        <taxon>Aquipseudomonas</taxon>
    </lineage>
</organism>
<dbReference type="EMBL" id="BPMS01000009">
    <property type="protein sequence ID" value="GIZ89066.1"/>
    <property type="molecule type" value="Genomic_DNA"/>
</dbReference>
<sequence length="66" mass="7543">MHLLRLAEQRQVGVCDVVEDDRKGGEDQQQDQQECAAQDSHDINIRVAILLWGSFMPIHMDDGKRP</sequence>
<gene>
    <name evidence="1" type="ORF">KAM435_23930</name>
    <name evidence="2" type="ORF">KAM436_25620</name>
</gene>
<evidence type="ECO:0000313" key="2">
    <source>
        <dbReference type="EMBL" id="GIZ93594.1"/>
    </source>
</evidence>